<dbReference type="SUPFAM" id="SSF55729">
    <property type="entry name" value="Acyl-CoA N-acyltransferases (Nat)"/>
    <property type="match status" value="1"/>
</dbReference>
<feature type="transmembrane region" description="Helical" evidence="1">
    <location>
        <begin position="6"/>
        <end position="23"/>
    </location>
</feature>
<feature type="domain" description="N-acetyltransferase" evidence="2">
    <location>
        <begin position="111"/>
        <end position="276"/>
    </location>
</feature>
<dbReference type="InterPro" id="IPR016181">
    <property type="entry name" value="Acyl_CoA_acyltransferase"/>
</dbReference>
<feature type="transmembrane region" description="Helical" evidence="1">
    <location>
        <begin position="44"/>
        <end position="66"/>
    </location>
</feature>
<proteinExistence type="predicted"/>
<dbReference type="GO" id="GO:0016747">
    <property type="term" value="F:acyltransferase activity, transferring groups other than amino-acyl groups"/>
    <property type="evidence" value="ECO:0007669"/>
    <property type="project" value="InterPro"/>
</dbReference>
<dbReference type="Gene3D" id="3.40.630.30">
    <property type="match status" value="1"/>
</dbReference>
<dbReference type="EMBL" id="BK016120">
    <property type="protein sequence ID" value="DAF96676.1"/>
    <property type="molecule type" value="Genomic_DNA"/>
</dbReference>
<reference evidence="3" key="1">
    <citation type="journal article" date="2021" name="Proc. Natl. Acad. Sci. U.S.A.">
        <title>A Catalog of Tens of Thousands of Viruses from Human Metagenomes Reveals Hidden Associations with Chronic Diseases.</title>
        <authorList>
            <person name="Tisza M.J."/>
            <person name="Buck C.B."/>
        </authorList>
    </citation>
    <scope>NUCLEOTIDE SEQUENCE</scope>
    <source>
        <strain evidence="3">CtfrT39</strain>
    </source>
</reference>
<evidence type="ECO:0000313" key="3">
    <source>
        <dbReference type="EMBL" id="DAF96676.1"/>
    </source>
</evidence>
<evidence type="ECO:0000259" key="2">
    <source>
        <dbReference type="PROSITE" id="PS51186"/>
    </source>
</evidence>
<accession>A0A8S5UQI8</accession>
<evidence type="ECO:0000256" key="1">
    <source>
        <dbReference type="SAM" id="Phobius"/>
    </source>
</evidence>
<keyword evidence="1" id="KW-1133">Transmembrane helix</keyword>
<organism evidence="3">
    <name type="scientific">Siphoviridae sp. ctfrT39</name>
    <dbReference type="NCBI Taxonomy" id="2825598"/>
    <lineage>
        <taxon>Viruses</taxon>
        <taxon>Duplodnaviria</taxon>
        <taxon>Heunggongvirae</taxon>
        <taxon>Uroviricota</taxon>
        <taxon>Caudoviricetes</taxon>
    </lineage>
</organism>
<dbReference type="PROSITE" id="PS51186">
    <property type="entry name" value="GNAT"/>
    <property type="match status" value="1"/>
</dbReference>
<keyword evidence="1" id="KW-0812">Transmembrane</keyword>
<name>A0A8S5UQI8_9CAUD</name>
<protein>
    <submittedName>
        <fullName evidence="3">Putative D-alanine N-acetyltransferase</fullName>
    </submittedName>
</protein>
<dbReference type="InterPro" id="IPR000182">
    <property type="entry name" value="GNAT_dom"/>
</dbReference>
<feature type="transmembrane region" description="Helical" evidence="1">
    <location>
        <begin position="86"/>
        <end position="106"/>
    </location>
</feature>
<keyword evidence="1" id="KW-0472">Membrane</keyword>
<sequence>MEIVAAIFRNFVLVLPPVILSQFKSNNQKTKKMKVLRFLKRVGIVAIPILAVIMVTLVFYGILTLASNTVHLGKLYLELFLSDKMLAAYWIFASIAVSFMIYPSLINWTKAKIRQMDAEESKADEQKGNKSEHASNVKVYSFVQLSHQLQDWYNVRRYLMTENLETEVYGTLHLDIPKQHAKESDPFWKDCDAFIWAVFVDDCARKAGVARKMMREAEVVCVMERCLTVGLRWDDRESEPWVLDWYKRSGYKEKRVEEDGHAHFLVKDLSDKYNLRSSSKRFFR</sequence>